<proteinExistence type="predicted"/>
<accession>A0ABQ1ESW7</accession>
<dbReference type="EMBL" id="BMDU01000002">
    <property type="protein sequence ID" value="GFZ85131.1"/>
    <property type="molecule type" value="Genomic_DNA"/>
</dbReference>
<keyword evidence="2" id="KW-1185">Reference proteome</keyword>
<reference evidence="2" key="1">
    <citation type="journal article" date="2019" name="Int. J. Syst. Evol. Microbiol.">
        <title>The Global Catalogue of Microorganisms (GCM) 10K type strain sequencing project: providing services to taxonomists for standard genome sequencing and annotation.</title>
        <authorList>
            <consortium name="The Broad Institute Genomics Platform"/>
            <consortium name="The Broad Institute Genome Sequencing Center for Infectious Disease"/>
            <person name="Wu L."/>
            <person name="Ma J."/>
        </authorList>
    </citation>
    <scope>NUCLEOTIDE SEQUENCE [LARGE SCALE GENOMIC DNA]</scope>
    <source>
        <strain evidence="2">CCM 7327</strain>
    </source>
</reference>
<comment type="caution">
    <text evidence="1">The sequence shown here is derived from an EMBL/GenBank/DDBJ whole genome shotgun (WGS) entry which is preliminary data.</text>
</comment>
<sequence>MSLFARESAYEAELSPLDKARAAMEAIDVDTHVNRVESLKLGIAAKEKARDRAQVRLLELHETIRDGRQPDGNDIAQALLADGKLPPIPDDLAREKDQLVVGIGALNRQINDGYLPLRRPWDKLRQEMGQAGEPLLDDLYRQAQEAIAQVEQIYATVVSLSLIMQTGKIDALRRLSGTMLAGGREFRRFFEFATPIEVDQTILALNDLPALKAMRRQIRETVDPPSQLQMDRDGL</sequence>
<gene>
    <name evidence="1" type="ORF">GCM10019071_12680</name>
</gene>
<organism evidence="1 2">
    <name type="scientific">Sphingobium fuliginis (strain ATCC 27551)</name>
    <dbReference type="NCBI Taxonomy" id="336203"/>
    <lineage>
        <taxon>Bacteria</taxon>
        <taxon>Pseudomonadati</taxon>
        <taxon>Pseudomonadota</taxon>
        <taxon>Alphaproteobacteria</taxon>
        <taxon>Sphingomonadales</taxon>
        <taxon>Sphingomonadaceae</taxon>
        <taxon>Sphingobium</taxon>
    </lineage>
</organism>
<evidence type="ECO:0000313" key="2">
    <source>
        <dbReference type="Proteomes" id="UP000628109"/>
    </source>
</evidence>
<evidence type="ECO:0000313" key="1">
    <source>
        <dbReference type="EMBL" id="GFZ85131.1"/>
    </source>
</evidence>
<protein>
    <submittedName>
        <fullName evidence="1">Uncharacterized protein</fullName>
    </submittedName>
</protein>
<name>A0ABQ1ESW7_SPHSA</name>
<dbReference type="Proteomes" id="UP000628109">
    <property type="component" value="Unassembled WGS sequence"/>
</dbReference>